<evidence type="ECO:0000313" key="4">
    <source>
        <dbReference type="Proteomes" id="UP000250003"/>
    </source>
</evidence>
<evidence type="ECO:0000256" key="2">
    <source>
        <dbReference type="SAM" id="Phobius"/>
    </source>
</evidence>
<dbReference type="PANTHER" id="PTHR34297">
    <property type="entry name" value="HYPOTHETICAL CYTOSOLIC PROTEIN-RELATED"/>
    <property type="match status" value="1"/>
</dbReference>
<evidence type="ECO:0000256" key="1">
    <source>
        <dbReference type="ARBA" id="ARBA00005721"/>
    </source>
</evidence>
<evidence type="ECO:0000313" key="3">
    <source>
        <dbReference type="EMBL" id="AWY98427.1"/>
    </source>
</evidence>
<dbReference type="RefSeq" id="WP_111919916.1">
    <property type="nucleotide sequence ID" value="NZ_CAUWHR010000002.1"/>
</dbReference>
<name>A0A2Z4UBY2_9FIRM</name>
<dbReference type="Pfam" id="PF03780">
    <property type="entry name" value="Asp23"/>
    <property type="match status" value="1"/>
</dbReference>
<protein>
    <submittedName>
        <fullName evidence="3">Asp23/Gls24 family envelope stress response protein</fullName>
    </submittedName>
</protein>
<keyword evidence="2" id="KW-1133">Transmembrane helix</keyword>
<keyword evidence="4" id="KW-1185">Reference proteome</keyword>
<dbReference type="InterPro" id="IPR005531">
    <property type="entry name" value="Asp23"/>
</dbReference>
<reference evidence="4" key="1">
    <citation type="submission" date="2018-06" db="EMBL/GenBank/DDBJ databases">
        <title>Description of Blautia argi sp. nov., a new anaerobic isolated from dog feces.</title>
        <authorList>
            <person name="Chang Y.-H."/>
            <person name="Paek J."/>
            <person name="Shin Y."/>
        </authorList>
    </citation>
    <scope>NUCLEOTIDE SEQUENCE [LARGE SCALE GENOMIC DNA]</scope>
    <source>
        <strain evidence="4">KCTC 15426</strain>
    </source>
</reference>
<accession>A0A2Z4UBY2</accession>
<dbReference type="Proteomes" id="UP000250003">
    <property type="component" value="Chromosome"/>
</dbReference>
<dbReference type="KEGG" id="blau:DQQ01_10015"/>
<keyword evidence="2" id="KW-0472">Membrane</keyword>
<comment type="similarity">
    <text evidence="1">Belongs to the asp23 family.</text>
</comment>
<organism evidence="3 4">
    <name type="scientific">Blautia argi</name>
    <dbReference type="NCBI Taxonomy" id="1912897"/>
    <lineage>
        <taxon>Bacteria</taxon>
        <taxon>Bacillati</taxon>
        <taxon>Bacillota</taxon>
        <taxon>Clostridia</taxon>
        <taxon>Lachnospirales</taxon>
        <taxon>Lachnospiraceae</taxon>
        <taxon>Blautia</taxon>
    </lineage>
</organism>
<dbReference type="OrthoDB" id="9791482at2"/>
<dbReference type="EMBL" id="CP030280">
    <property type="protein sequence ID" value="AWY98427.1"/>
    <property type="molecule type" value="Genomic_DNA"/>
</dbReference>
<feature type="transmembrane region" description="Helical" evidence="2">
    <location>
        <begin position="20"/>
        <end position="41"/>
    </location>
</feature>
<dbReference type="AlphaFoldDB" id="A0A2Z4UBY2"/>
<dbReference type="PANTHER" id="PTHR34297:SF2">
    <property type="entry name" value="ASP23_GLS24 FAMILY ENVELOPE STRESS RESPONSE PROTEIN"/>
    <property type="match status" value="1"/>
</dbReference>
<keyword evidence="2" id="KW-0812">Transmembrane</keyword>
<gene>
    <name evidence="3" type="ORF">DQQ01_10015</name>
</gene>
<proteinExistence type="inferred from homology"/>
<sequence>MNGFVDTGLGKITIDTDVIATYAGSVAVECFGIVGMAAVSMKDGLVKLLKRDSLRHGINVTIADNRITLDFHVIVAYGVSISAVSDNLISNVKYKVEEFTGLTIEKINILVEGVRVID</sequence>